<reference evidence="2" key="1">
    <citation type="submission" date="2016-10" db="EMBL/GenBank/DDBJ databases">
        <authorList>
            <person name="Varghese N."/>
            <person name="Submissions S."/>
        </authorList>
    </citation>
    <scope>NUCLEOTIDE SEQUENCE [LARGE SCALE GENOMIC DNA]</scope>
    <source>
        <strain evidence="2">DSM 18733</strain>
    </source>
</reference>
<accession>A0A1H7IJ04</accession>
<protein>
    <submittedName>
        <fullName evidence="1">Uncharacterized protein</fullName>
    </submittedName>
</protein>
<evidence type="ECO:0000313" key="2">
    <source>
        <dbReference type="Proteomes" id="UP000199421"/>
    </source>
</evidence>
<evidence type="ECO:0000313" key="1">
    <source>
        <dbReference type="EMBL" id="SEK61822.1"/>
    </source>
</evidence>
<sequence length="92" mass="11144">MDRCEPIEYVELQSTIIWLLVRAYDLNSRISTQMVSIHWFDEQSPIIALNYIKEDSIRKQRLQLTWFNGIMRVRNYPFRSIWLTGNDQFFAI</sequence>
<organism evidence="1 2">
    <name type="scientific">Olivibacter domesticus</name>
    <name type="common">Pseudosphingobacterium domesticum</name>
    <dbReference type="NCBI Taxonomy" id="407022"/>
    <lineage>
        <taxon>Bacteria</taxon>
        <taxon>Pseudomonadati</taxon>
        <taxon>Bacteroidota</taxon>
        <taxon>Sphingobacteriia</taxon>
        <taxon>Sphingobacteriales</taxon>
        <taxon>Sphingobacteriaceae</taxon>
        <taxon>Olivibacter</taxon>
    </lineage>
</organism>
<dbReference type="STRING" id="407022.SAMN05661044_00703"/>
<dbReference type="Proteomes" id="UP000199421">
    <property type="component" value="Unassembled WGS sequence"/>
</dbReference>
<dbReference type="EMBL" id="FOAF01000001">
    <property type="protein sequence ID" value="SEK61822.1"/>
    <property type="molecule type" value="Genomic_DNA"/>
</dbReference>
<keyword evidence="2" id="KW-1185">Reference proteome</keyword>
<dbReference type="AlphaFoldDB" id="A0A1H7IJ04"/>
<name>A0A1H7IJ04_OLID1</name>
<gene>
    <name evidence="1" type="ORF">SAMN05661044_00703</name>
</gene>
<proteinExistence type="predicted"/>